<organism evidence="7 8">
    <name type="scientific">Debaryomyces hansenii (strain ATCC 36239 / CBS 767 / BCRC 21394 / JCM 1990 / NBRC 0083 / IGC 2968)</name>
    <name type="common">Yeast</name>
    <name type="synonym">Torulaspora hansenii</name>
    <dbReference type="NCBI Taxonomy" id="284592"/>
    <lineage>
        <taxon>Eukaryota</taxon>
        <taxon>Fungi</taxon>
        <taxon>Dikarya</taxon>
        <taxon>Ascomycota</taxon>
        <taxon>Saccharomycotina</taxon>
        <taxon>Pichiomycetes</taxon>
        <taxon>Debaryomycetaceae</taxon>
        <taxon>Debaryomyces</taxon>
    </lineage>
</organism>
<dbReference type="InterPro" id="IPR009644">
    <property type="entry name" value="FKTN/MNN4/W02B3.4-1"/>
</dbReference>
<dbReference type="eggNOG" id="ENOG502QREF">
    <property type="taxonomic scope" value="Eukaryota"/>
</dbReference>
<keyword evidence="4 5" id="KW-0472">Membrane</keyword>
<dbReference type="AlphaFoldDB" id="Q6BHS2"/>
<dbReference type="Pfam" id="PF04991">
    <property type="entry name" value="LicD"/>
    <property type="match status" value="1"/>
</dbReference>
<feature type="transmembrane region" description="Helical" evidence="5">
    <location>
        <begin position="12"/>
        <end position="31"/>
    </location>
</feature>
<proteinExistence type="predicted"/>
<gene>
    <name evidence="7" type="ordered locus">DEHA2G16192g</name>
</gene>
<dbReference type="FunCoup" id="Q6BHS2">
    <property type="interactions" value="124"/>
</dbReference>
<evidence type="ECO:0000256" key="3">
    <source>
        <dbReference type="ARBA" id="ARBA00022989"/>
    </source>
</evidence>
<keyword evidence="8" id="KW-1185">Reference proteome</keyword>
<keyword evidence="2 5" id="KW-0812">Transmembrane</keyword>
<evidence type="ECO:0000259" key="6">
    <source>
        <dbReference type="Pfam" id="PF04991"/>
    </source>
</evidence>
<dbReference type="InterPro" id="IPR007074">
    <property type="entry name" value="LicD/FKTN/FKRP_NTP_transf"/>
</dbReference>
<evidence type="ECO:0000256" key="1">
    <source>
        <dbReference type="ARBA" id="ARBA00004167"/>
    </source>
</evidence>
<evidence type="ECO:0000256" key="2">
    <source>
        <dbReference type="ARBA" id="ARBA00022692"/>
    </source>
</evidence>
<dbReference type="PANTHER" id="PTHR15407">
    <property type="entry name" value="FUKUTIN-RELATED"/>
    <property type="match status" value="1"/>
</dbReference>
<dbReference type="OMA" id="MLNGVPC"/>
<reference evidence="7 8" key="1">
    <citation type="journal article" date="2004" name="Nature">
        <title>Genome evolution in yeasts.</title>
        <authorList>
            <consortium name="Genolevures"/>
            <person name="Dujon B."/>
            <person name="Sherman D."/>
            <person name="Fischer G."/>
            <person name="Durrens P."/>
            <person name="Casaregola S."/>
            <person name="Lafontaine I."/>
            <person name="de Montigny J."/>
            <person name="Marck C."/>
            <person name="Neuveglise C."/>
            <person name="Talla E."/>
            <person name="Goffard N."/>
            <person name="Frangeul L."/>
            <person name="Aigle M."/>
            <person name="Anthouard V."/>
            <person name="Babour A."/>
            <person name="Barbe V."/>
            <person name="Barnay S."/>
            <person name="Blanchin S."/>
            <person name="Beckerich J.M."/>
            <person name="Beyne E."/>
            <person name="Bleykasten C."/>
            <person name="Boisrame A."/>
            <person name="Boyer J."/>
            <person name="Cattolico L."/>
            <person name="Confanioleri F."/>
            <person name="de Daruvar A."/>
            <person name="Despons L."/>
            <person name="Fabre E."/>
            <person name="Fairhead C."/>
            <person name="Ferry-Dumazet H."/>
            <person name="Groppi A."/>
            <person name="Hantraye F."/>
            <person name="Hennequin C."/>
            <person name="Jauniaux N."/>
            <person name="Joyet P."/>
            <person name="Kachouri R."/>
            <person name="Kerrest A."/>
            <person name="Koszul R."/>
            <person name="Lemaire M."/>
            <person name="Lesur I."/>
            <person name="Ma L."/>
            <person name="Muller H."/>
            <person name="Nicaud J.M."/>
            <person name="Nikolski M."/>
            <person name="Oztas S."/>
            <person name="Ozier-Kalogeropoulos O."/>
            <person name="Pellenz S."/>
            <person name="Potier S."/>
            <person name="Richard G.F."/>
            <person name="Straub M.L."/>
            <person name="Suleau A."/>
            <person name="Swennene D."/>
            <person name="Tekaia F."/>
            <person name="Wesolowski-Louvel M."/>
            <person name="Westhof E."/>
            <person name="Wirth B."/>
            <person name="Zeniou-Meyer M."/>
            <person name="Zivanovic I."/>
            <person name="Bolotin-Fukuhara M."/>
            <person name="Thierry A."/>
            <person name="Bouchier C."/>
            <person name="Caudron B."/>
            <person name="Scarpelli C."/>
            <person name="Gaillardin C."/>
            <person name="Weissenbach J."/>
            <person name="Wincker P."/>
            <person name="Souciet J.L."/>
        </authorList>
    </citation>
    <scope>NUCLEOTIDE SEQUENCE [LARGE SCALE GENOMIC DNA]</scope>
    <source>
        <strain evidence="8">ATCC 36239 / CBS 767 / BCRC 21394 / JCM 1990 / NBRC 0083 / IGC 2968</strain>
    </source>
</reference>
<accession>Q6BHS2</accession>
<dbReference type="InParanoid" id="Q6BHS2"/>
<evidence type="ECO:0000256" key="5">
    <source>
        <dbReference type="SAM" id="Phobius"/>
    </source>
</evidence>
<dbReference type="PANTHER" id="PTHR15407:SF28">
    <property type="entry name" value="RIBITOL-5-PHOSPHATE TRANSFERASE FKTN"/>
    <property type="match status" value="1"/>
</dbReference>
<dbReference type="OrthoDB" id="444255at2759"/>
<name>Q6BHS2_DEBHA</name>
<evidence type="ECO:0000256" key="4">
    <source>
        <dbReference type="ARBA" id="ARBA00023136"/>
    </source>
</evidence>
<dbReference type="GO" id="GO:0016020">
    <property type="term" value="C:membrane"/>
    <property type="evidence" value="ECO:0007669"/>
    <property type="project" value="UniProtKB-SubCell"/>
</dbReference>
<comment type="subcellular location">
    <subcellularLocation>
        <location evidence="1">Membrane</location>
        <topology evidence="1">Single-pass membrane protein</topology>
    </subcellularLocation>
</comment>
<evidence type="ECO:0000313" key="8">
    <source>
        <dbReference type="Proteomes" id="UP000000599"/>
    </source>
</evidence>
<sequence length="802" mass="93832">MSKPIQQIIKRACLVIIVVNAIYLSSCLIFYSKDNESITQSIKNSIFTPTYSYAHMKASDQDEATATDYWEEIKKLLKRVESNEDNKYWLTDANISHTNLKVNANDFTNNTQSENSWNNKNSIFYDPRLTLSLYINYIKHNYGKDGDQEDLRVPFDWADWVDLTLLNEDLAKPLADRRNCDWIKKFTKIDQNSDISAIKCMDNSDLSPNLLKDLGFDSHEQLPGYVIYGYCENRAFHDTRIAQGKSYIFTHLQNPYKLVFLNKDGGTYEVNVEDSKKGIAKSGLMNEYLSNNFANNKDVLKKINVEGSELNIDFNPSKEFESLKKNKVQPKHLKPHEDPYQMYQLLHDKDIIKSPNLHLPKEAFRYSSSIVHEKFTLLERLRNLQDLTRKENAFYNSLKLSREHNGNNEPPYFQMSTLAVIGDPHNVDKDQGWHYDWRFFNGGLNYEREGWTQTELTIRTNIILERLVRNWFRFAEEKGLVSWLMHGPLLSWYWNGLTFPFDNDIDIQMPVKELVRLGEYYNQTLVIEDSEEGYGKYLIDVGTFIHNRDISTKGNHIDARLIDVDSGIYIDITGLSTSNAAVPQLYYSNGMFGDNERDMEKFNDRRKHFYTLNQLAPLKYSMLGGVPAYVPNQISSRLQFEYPSGLTRPEYLKWHFVPKLGLWLSENQLKGAFDVNDYSVSLFHDSQVDKVSMMELVLDMSDEEMYKLLKSDDMILSEYYNTQKLTKLHEMEKKYLFDIKNESSSETGTIDIIVEDNNELKTNTKLELEYNKFVNKNFKMHKPSTISLFQYERFEQPLHHKK</sequence>
<dbReference type="Proteomes" id="UP000000599">
    <property type="component" value="Chromosome G"/>
</dbReference>
<protein>
    <submittedName>
        <fullName evidence="7">DEHA2G16192p</fullName>
    </submittedName>
</protein>
<keyword evidence="3 5" id="KW-1133">Transmembrane helix</keyword>
<dbReference type="RefSeq" id="XP_462249.2">
    <property type="nucleotide sequence ID" value="XM_462249.1"/>
</dbReference>
<feature type="domain" description="LicD/FKTN/FKRP nucleotidyltransferase" evidence="6">
    <location>
        <begin position="476"/>
        <end position="584"/>
    </location>
</feature>
<evidence type="ECO:0000313" key="7">
    <source>
        <dbReference type="EMBL" id="CAG90745.2"/>
    </source>
</evidence>
<dbReference type="HOGENOM" id="CLU_008074_2_0_1"/>
<dbReference type="GO" id="GO:0009100">
    <property type="term" value="P:glycoprotein metabolic process"/>
    <property type="evidence" value="ECO:0007669"/>
    <property type="project" value="UniProtKB-ARBA"/>
</dbReference>
<dbReference type="EMBL" id="CR382139">
    <property type="protein sequence ID" value="CAG90745.2"/>
    <property type="molecule type" value="Genomic_DNA"/>
</dbReference>
<dbReference type="KEGG" id="dha:DEHA2G16192g"/>
<dbReference type="GeneID" id="2905173"/>